<dbReference type="Pfam" id="PF13385">
    <property type="entry name" value="Laminin_G_3"/>
    <property type="match status" value="2"/>
</dbReference>
<dbReference type="InterPro" id="IPR013320">
    <property type="entry name" value="ConA-like_dom_sf"/>
</dbReference>
<gene>
    <name evidence="5" type="ORF">SAMN06296052_1171</name>
</gene>
<dbReference type="InterPro" id="IPR022385">
    <property type="entry name" value="Rhs_assc_core"/>
</dbReference>
<name>A0A239IEX4_9BACT</name>
<proteinExistence type="predicted"/>
<evidence type="ECO:0000256" key="3">
    <source>
        <dbReference type="SAM" id="MobiDB-lite"/>
    </source>
</evidence>
<evidence type="ECO:0000259" key="4">
    <source>
        <dbReference type="SMART" id="SM00560"/>
    </source>
</evidence>
<dbReference type="Gene3D" id="2.60.120.200">
    <property type="match status" value="2"/>
</dbReference>
<feature type="domain" description="LamG-like jellyroll fold" evidence="4">
    <location>
        <begin position="108"/>
        <end position="250"/>
    </location>
</feature>
<keyword evidence="1" id="KW-0732">Signal</keyword>
<sequence>TRDENGSLTVEYKDKQGRVVQKKVQEAEGADLQGTQESGSTTETASCPEGLAQYWRFGQGSLTDSQSGLTASGTGAAPVTGKLGEGLGFDGTAGLSASGASFDWTAGSSFSIELWVRRSGAPAGNEVIVGRDDMEAGGSLHWWLGLNTSGQVIFQLKDNQGWGYELGAAGPSVTDGTWHHVVAVRNEGAKTNTIYVDGQVADQATGIYYSEAGFASAAALNIGWLNRSSGYHYNGDLDELAFYSRSLASQEASAHYNGGQGMDYCEGAGNVEEPVLACAEGVDLHWGYEQDYVDSKQGLVASGSGGIVVADGAAGSALRFDATGGLSADAGAFDWAAGSSFSIELWVRRSGAPAGNEVVIGRDAVEAGLSSLHWWIGVEPSGKARFQLKDNQGWGAFIGDAAANPSVTDGAWHQVVAVRDGAGQQNLLYVDGVLVQQVSMTYSGSGFASTVGVNMGWLDRYPGFRYNGDLDELALYKRALTAQEVASRYNGGSPEPVCQPQTTEPSAKPLFANTQYVYDALGNLRLVIQPEGYRNHLPTADAAGTVTLEPNSVFLSRWCFRYAYDGRRRLVEKQVPGAGPVETVYNKRDEAVFTRDANQKDRGEWAFVKYDVLGRPVMTGVVSESRSRDTLQAKVDALTGASLYESPDAASFLGYTLNGSSPEGMGIAEGDVLTVTYYDDYSPFGTAYAFDSSALAGMAGKNERVRGQVTGTRTRVLGTGDWLTSVNYYDDKYRLIQTVSDGYVGGAVLAEADRVTTRYDFTGKPLETLTTHRAASGTHAVLDSMRYDHMGRLLESWQAIDGRGAVLLASNKYNEAGQLVDKGLHSTDGGGSFLQSVDYRYNIRGWTSSINNAARTSDGATNDEGGDLFGFELTYNEGMQLGAGAQYNGNVTEAVWSTATDGVQRGYAYAYDRASRLKSGTYKAYDGAGWTAEQGRYTLEGLSYDANGNIKGLVRHGMSSGHAYDGSVPRAFGEVDRLSYVYEGNRLATVNDAVTVTGPAGDFRDNGTKKAYAEGNQASWEYAYDANGNMVRDENKGITSVSYNHLNLPDTVFVKDKGYIRYLYSAAGVKLRKEVYQNSALTSATDYAGVFVHQADTLFAFTPEGRALYEPMTDQVWRYEYHLKDHLGNLRVSFAEPTTTTSGLTMEPMMATTEEAEFENVEQTRHQDRMRARTGSHSALLGVGRGRPLGPSKRVALQKGDTLRVEAFGMYEAERKQSLAFSLASWLASGVALTAPQAVAGEQAGQGKAAVSPLLGVGLAMAPAVLQREKRAPVAYLRYIVYDSDSNYVDSGYRALSSEANGGWEELELAYAAEEDGFAEVYVANESEEEAYFDDMSVSVTSPMLVQENHYDPWGLNLVGLEKQGTPDHKFQYNGKEKQTELGLNWMDYGARMYDAQIGRWHVVDPLADIAPDRTPYHFVSNNPINRIDPTGLTDFTLNKKTGEVAQVGKANDEPDRILKTNRKGEVKYKKNGEAKVAMGGIEQGILADGQNWKTDDQVIEVGGEGQATVDGVKSFTMGLSEYLGKEIKGFSYSSNASGDVTDMVLGKYLNNSNTESYGTLGALQKKYGGNFSFGGVLQEFHTHPDGKLGATQSAPNLSQDVTALQNDKPFIPNASFIILYRIQGQKKPAEYDYTHEYRVPRKKR</sequence>
<dbReference type="PANTHER" id="PTHR32305:SF15">
    <property type="entry name" value="PROTEIN RHSA-RELATED"/>
    <property type="match status" value="1"/>
</dbReference>
<dbReference type="InterPro" id="IPR050708">
    <property type="entry name" value="T6SS_VgrG/RHS"/>
</dbReference>
<dbReference type="PANTHER" id="PTHR32305">
    <property type="match status" value="1"/>
</dbReference>
<evidence type="ECO:0000313" key="6">
    <source>
        <dbReference type="Proteomes" id="UP000198432"/>
    </source>
</evidence>
<dbReference type="InterPro" id="IPR006558">
    <property type="entry name" value="LamG-like"/>
</dbReference>
<keyword evidence="6" id="KW-1185">Reference proteome</keyword>
<keyword evidence="2" id="KW-1015">Disulfide bond</keyword>
<dbReference type="Proteomes" id="UP000198432">
    <property type="component" value="Unassembled WGS sequence"/>
</dbReference>
<dbReference type="GO" id="GO:0004553">
    <property type="term" value="F:hydrolase activity, hydrolyzing O-glycosyl compounds"/>
    <property type="evidence" value="ECO:0007669"/>
    <property type="project" value="UniProtKB-ARBA"/>
</dbReference>
<evidence type="ECO:0000313" key="5">
    <source>
        <dbReference type="EMBL" id="SNS91593.1"/>
    </source>
</evidence>
<dbReference type="SMART" id="SM00560">
    <property type="entry name" value="LamGL"/>
    <property type="match status" value="2"/>
</dbReference>
<feature type="non-terminal residue" evidence="5">
    <location>
        <position position="1"/>
    </location>
</feature>
<dbReference type="Gene3D" id="2.180.10.10">
    <property type="entry name" value="RHS repeat-associated core"/>
    <property type="match status" value="2"/>
</dbReference>
<dbReference type="GO" id="GO:0005975">
    <property type="term" value="P:carbohydrate metabolic process"/>
    <property type="evidence" value="ECO:0007669"/>
    <property type="project" value="UniProtKB-ARBA"/>
</dbReference>
<protein>
    <submittedName>
        <fullName evidence="5">RHS repeat-associated core domain-containing protein</fullName>
    </submittedName>
</protein>
<dbReference type="RefSeq" id="WP_317044182.1">
    <property type="nucleotide sequence ID" value="NZ_FZOQ01000017.1"/>
</dbReference>
<dbReference type="SUPFAM" id="SSF49899">
    <property type="entry name" value="Concanavalin A-like lectins/glucanases"/>
    <property type="match status" value="2"/>
</dbReference>
<feature type="compositionally biased region" description="Basic and acidic residues" evidence="3">
    <location>
        <begin position="1"/>
        <end position="17"/>
    </location>
</feature>
<accession>A0A239IEX4</accession>
<dbReference type="EMBL" id="FZOQ01000017">
    <property type="protein sequence ID" value="SNS91593.1"/>
    <property type="molecule type" value="Genomic_DNA"/>
</dbReference>
<feature type="region of interest" description="Disordered" evidence="3">
    <location>
        <begin position="1"/>
        <end position="45"/>
    </location>
</feature>
<reference evidence="6" key="1">
    <citation type="submission" date="2017-06" db="EMBL/GenBank/DDBJ databases">
        <authorList>
            <person name="Varghese N."/>
            <person name="Submissions S."/>
        </authorList>
    </citation>
    <scope>NUCLEOTIDE SEQUENCE [LARGE SCALE GENOMIC DNA]</scope>
    <source>
        <strain evidence="6">NKM1</strain>
    </source>
</reference>
<evidence type="ECO:0000256" key="2">
    <source>
        <dbReference type="ARBA" id="ARBA00023157"/>
    </source>
</evidence>
<organism evidence="5 6">
    <name type="scientific">Pontibacter ummariensis</name>
    <dbReference type="NCBI Taxonomy" id="1610492"/>
    <lineage>
        <taxon>Bacteria</taxon>
        <taxon>Pseudomonadati</taxon>
        <taxon>Bacteroidota</taxon>
        <taxon>Cytophagia</taxon>
        <taxon>Cytophagales</taxon>
        <taxon>Hymenobacteraceae</taxon>
        <taxon>Pontibacter</taxon>
    </lineage>
</organism>
<feature type="compositionally biased region" description="Polar residues" evidence="3">
    <location>
        <begin position="33"/>
        <end position="45"/>
    </location>
</feature>
<evidence type="ECO:0000256" key="1">
    <source>
        <dbReference type="ARBA" id="ARBA00022729"/>
    </source>
</evidence>
<feature type="domain" description="LamG-like jellyroll fold" evidence="4">
    <location>
        <begin position="339"/>
        <end position="483"/>
    </location>
</feature>
<dbReference type="NCBIfam" id="TIGR03696">
    <property type="entry name" value="Rhs_assc_core"/>
    <property type="match status" value="1"/>
</dbReference>